<keyword evidence="2" id="KW-1185">Reference proteome</keyword>
<evidence type="ECO:0000313" key="2">
    <source>
        <dbReference type="Proteomes" id="UP000031717"/>
    </source>
</evidence>
<gene>
    <name evidence="1" type="primary">66</name>
    <name evidence="1" type="ORF">PBI_KESHU_66</name>
</gene>
<accession>A0A0B5A5E7</accession>
<dbReference type="KEGG" id="vg:23680426"/>
<sequence length="70" mass="7627">MSARSTFTARYYGRCGACPTSVQPGDEVAYMSDGALIHVDCEDTSQDSTSARRHPVCSTCWLEHPKGECP</sequence>
<dbReference type="GeneID" id="23680426"/>
<dbReference type="Proteomes" id="UP000031717">
    <property type="component" value="Segment"/>
</dbReference>
<evidence type="ECO:0000313" key="1">
    <source>
        <dbReference type="EMBL" id="AJD82286.1"/>
    </source>
</evidence>
<dbReference type="OrthoDB" id="21729at10239"/>
<proteinExistence type="predicted"/>
<reference evidence="1 2" key="1">
    <citation type="submission" date="2014-10" db="EMBL/GenBank/DDBJ databases">
        <authorList>
            <person name="Mthembu S."/>
            <person name="Kuvar S."/>
            <person name="Nduna N."/>
            <person name="Pillay S."/>
            <person name="Pillay T."/>
            <person name="Tang P.-C."/>
            <person name="Reddy N."/>
            <person name="Larsen M.H."/>
            <person name="Rubin E.J."/>
            <person name="Russell D.A."/>
            <person name="Guerrero C.A."/>
            <person name="Bowman C.A."/>
            <person name="Jacobs-Sera D."/>
            <person name="Hendrix R.W."/>
            <person name="Hatfull G.F."/>
        </authorList>
    </citation>
    <scope>NUCLEOTIDE SEQUENCE [LARGE SCALE GENOMIC DNA]</scope>
</reference>
<dbReference type="EMBL" id="KP027199">
    <property type="protein sequence ID" value="AJD82286.1"/>
    <property type="molecule type" value="Genomic_DNA"/>
</dbReference>
<protein>
    <submittedName>
        <fullName evidence="1">Uncharacterized protein</fullName>
    </submittedName>
</protein>
<dbReference type="RefSeq" id="YP_009125818.1">
    <property type="nucleotide sequence ID" value="NC_026603.1"/>
</dbReference>
<organism evidence="1 2">
    <name type="scientific">Mycobacterium phage Keshu</name>
    <dbReference type="NCBI Taxonomy" id="1567471"/>
    <lineage>
        <taxon>Viruses</taxon>
        <taxon>Duplodnaviria</taxon>
        <taxon>Heunggongvirae</taxon>
        <taxon>Uroviricota</taxon>
        <taxon>Caudoviricetes</taxon>
        <taxon>Weiservirinae</taxon>
        <taxon>Keshuvirus</taxon>
        <taxon>Keshuvirus keshu</taxon>
    </lineage>
</organism>
<name>A0A0B5A5E7_9CAUD</name>